<feature type="domain" description="N-acetyltransferase" evidence="3">
    <location>
        <begin position="4"/>
        <end position="149"/>
    </location>
</feature>
<dbReference type="Gene3D" id="3.40.630.30">
    <property type="match status" value="1"/>
</dbReference>
<name>A0A6G7K893_9LACT</name>
<dbReference type="CDD" id="cd04301">
    <property type="entry name" value="NAT_SF"/>
    <property type="match status" value="1"/>
</dbReference>
<evidence type="ECO:0000256" key="1">
    <source>
        <dbReference type="ARBA" id="ARBA00022679"/>
    </source>
</evidence>
<dbReference type="Pfam" id="PF00583">
    <property type="entry name" value="Acetyltransf_1"/>
    <property type="match status" value="1"/>
</dbReference>
<keyword evidence="5" id="KW-1185">Reference proteome</keyword>
<dbReference type="PROSITE" id="PS51186">
    <property type="entry name" value="GNAT"/>
    <property type="match status" value="1"/>
</dbReference>
<dbReference type="InterPro" id="IPR050680">
    <property type="entry name" value="YpeA/RimI_acetyltransf"/>
</dbReference>
<dbReference type="InterPro" id="IPR016181">
    <property type="entry name" value="Acyl_CoA_acyltransferase"/>
</dbReference>
<dbReference type="PANTHER" id="PTHR43420:SF47">
    <property type="entry name" value="N-ACETYLTRANSFERASE DOMAIN-CONTAINING PROTEIN"/>
    <property type="match status" value="1"/>
</dbReference>
<reference evidence="4 5" key="1">
    <citation type="journal article" date="2017" name="Int. J. Syst. Evol. Microbiol.">
        <title>Jeotgalibaca porci sp. nov. and Jeotgalibaca arthritidis sp. nov., isolated from pigs, and emended description of the genus Jeotgalibaca.</title>
        <authorList>
            <person name="Zamora L."/>
            <person name="Perez-Sancho M."/>
            <person name="Dominguez L."/>
            <person name="Fernandez-Garayzabal J.F."/>
            <person name="Vela A.I."/>
        </authorList>
    </citation>
    <scope>NUCLEOTIDE SEQUENCE [LARGE SCALE GENOMIC DNA]</scope>
    <source>
        <strain evidence="4 5">CECT 9157</strain>
    </source>
</reference>
<evidence type="ECO:0000256" key="2">
    <source>
        <dbReference type="ARBA" id="ARBA00023315"/>
    </source>
</evidence>
<protein>
    <submittedName>
        <fullName evidence="4">GNAT family N-acetyltransferase</fullName>
    </submittedName>
</protein>
<dbReference type="EMBL" id="CP049740">
    <property type="protein sequence ID" value="QII81468.1"/>
    <property type="molecule type" value="Genomic_DNA"/>
</dbReference>
<dbReference type="InterPro" id="IPR027455">
    <property type="entry name" value="Sper_AcTfrase_N"/>
</dbReference>
<keyword evidence="2" id="KW-0012">Acyltransferase</keyword>
<dbReference type="KEGG" id="jar:G7057_02580"/>
<evidence type="ECO:0000259" key="3">
    <source>
        <dbReference type="PROSITE" id="PS51186"/>
    </source>
</evidence>
<organism evidence="4 5">
    <name type="scientific">Jeotgalibaca arthritidis</name>
    <dbReference type="NCBI Taxonomy" id="1868794"/>
    <lineage>
        <taxon>Bacteria</taxon>
        <taxon>Bacillati</taxon>
        <taxon>Bacillota</taxon>
        <taxon>Bacilli</taxon>
        <taxon>Lactobacillales</taxon>
        <taxon>Carnobacteriaceae</taxon>
        <taxon>Jeotgalibaca</taxon>
    </lineage>
</organism>
<dbReference type="SUPFAM" id="SSF55729">
    <property type="entry name" value="Acyl-CoA N-acyltransferases (Nat)"/>
    <property type="match status" value="1"/>
</dbReference>
<dbReference type="RefSeq" id="WP_166161126.1">
    <property type="nucleotide sequence ID" value="NZ_CP049740.1"/>
</dbReference>
<proteinExistence type="predicted"/>
<keyword evidence="1 4" id="KW-0808">Transferase</keyword>
<sequence length="149" mass="17206">MSSILFQAIDQTNEEAVKSLRIKKEQEEFIESVAECLTEAEEVEEWQTVAIYFDDRLVGFAMYGSFGPNRDTWIDRIIIDQAYQGKGLGRAVMLALIDRVSKLYDVQTIYLSIIETNHAAHYLYKSIGFSYINEKDPNGELIFKYTKLE</sequence>
<dbReference type="Gene3D" id="1.10.287.900">
    <property type="entry name" value="The crystal structure of the spermine/spermidine acetyltransferase from enterococcus faecali"/>
    <property type="match status" value="1"/>
</dbReference>
<evidence type="ECO:0000313" key="4">
    <source>
        <dbReference type="EMBL" id="QII81468.1"/>
    </source>
</evidence>
<dbReference type="InterPro" id="IPR000182">
    <property type="entry name" value="GNAT_dom"/>
</dbReference>
<gene>
    <name evidence="4" type="ORF">G7057_02580</name>
</gene>
<evidence type="ECO:0000313" key="5">
    <source>
        <dbReference type="Proteomes" id="UP000501451"/>
    </source>
</evidence>
<dbReference type="PANTHER" id="PTHR43420">
    <property type="entry name" value="ACETYLTRANSFERASE"/>
    <property type="match status" value="1"/>
</dbReference>
<dbReference type="AlphaFoldDB" id="A0A6G7K893"/>
<accession>A0A6G7K893</accession>
<dbReference type="GO" id="GO:0016747">
    <property type="term" value="F:acyltransferase activity, transferring groups other than amino-acyl groups"/>
    <property type="evidence" value="ECO:0007669"/>
    <property type="project" value="InterPro"/>
</dbReference>
<dbReference type="Proteomes" id="UP000501451">
    <property type="component" value="Chromosome"/>
</dbReference>